<sequence>MVYVFLFIRCCFYYTLYPPCCLPPFAYRFAVSSPYLRHSASVMNLVAYRDTMLCTHALPWPPAGTPIR</sequence>
<organism evidence="2 3">
    <name type="scientific">Tulasnella calospora MUT 4182</name>
    <dbReference type="NCBI Taxonomy" id="1051891"/>
    <lineage>
        <taxon>Eukaryota</taxon>
        <taxon>Fungi</taxon>
        <taxon>Dikarya</taxon>
        <taxon>Basidiomycota</taxon>
        <taxon>Agaricomycotina</taxon>
        <taxon>Agaricomycetes</taxon>
        <taxon>Cantharellales</taxon>
        <taxon>Tulasnellaceae</taxon>
        <taxon>Tulasnella</taxon>
    </lineage>
</organism>
<evidence type="ECO:0000313" key="2">
    <source>
        <dbReference type="EMBL" id="KIO31159.1"/>
    </source>
</evidence>
<keyword evidence="3" id="KW-1185">Reference proteome</keyword>
<dbReference type="Proteomes" id="UP000054248">
    <property type="component" value="Unassembled WGS sequence"/>
</dbReference>
<accession>A0A0C3QSV2</accession>
<reference evidence="2 3" key="1">
    <citation type="submission" date="2014-04" db="EMBL/GenBank/DDBJ databases">
        <authorList>
            <consortium name="DOE Joint Genome Institute"/>
            <person name="Kuo A."/>
            <person name="Girlanda M."/>
            <person name="Perotto S."/>
            <person name="Kohler A."/>
            <person name="Nagy L.G."/>
            <person name="Floudas D."/>
            <person name="Copeland A."/>
            <person name="Barry K.W."/>
            <person name="Cichocki N."/>
            <person name="Veneault-Fourrey C."/>
            <person name="LaButti K."/>
            <person name="Lindquist E.A."/>
            <person name="Lipzen A."/>
            <person name="Lundell T."/>
            <person name="Morin E."/>
            <person name="Murat C."/>
            <person name="Sun H."/>
            <person name="Tunlid A."/>
            <person name="Henrissat B."/>
            <person name="Grigoriev I.V."/>
            <person name="Hibbett D.S."/>
            <person name="Martin F."/>
            <person name="Nordberg H.P."/>
            <person name="Cantor M.N."/>
            <person name="Hua S.X."/>
        </authorList>
    </citation>
    <scope>NUCLEOTIDE SEQUENCE [LARGE SCALE GENOMIC DNA]</scope>
    <source>
        <strain evidence="2 3">MUT 4182</strain>
    </source>
</reference>
<feature type="signal peptide" evidence="1">
    <location>
        <begin position="1"/>
        <end position="17"/>
    </location>
</feature>
<proteinExistence type="predicted"/>
<evidence type="ECO:0000256" key="1">
    <source>
        <dbReference type="SAM" id="SignalP"/>
    </source>
</evidence>
<feature type="chain" id="PRO_5002180822" description="Secreted protein" evidence="1">
    <location>
        <begin position="18"/>
        <end position="68"/>
    </location>
</feature>
<dbReference type="HOGENOM" id="CLU_2795818_0_0_1"/>
<protein>
    <recommendedName>
        <fullName evidence="4">Secreted protein</fullName>
    </recommendedName>
</protein>
<evidence type="ECO:0008006" key="4">
    <source>
        <dbReference type="Google" id="ProtNLM"/>
    </source>
</evidence>
<reference evidence="3" key="2">
    <citation type="submission" date="2015-01" db="EMBL/GenBank/DDBJ databases">
        <title>Evolutionary Origins and Diversification of the Mycorrhizal Mutualists.</title>
        <authorList>
            <consortium name="DOE Joint Genome Institute"/>
            <consortium name="Mycorrhizal Genomics Consortium"/>
            <person name="Kohler A."/>
            <person name="Kuo A."/>
            <person name="Nagy L.G."/>
            <person name="Floudas D."/>
            <person name="Copeland A."/>
            <person name="Barry K.W."/>
            <person name="Cichocki N."/>
            <person name="Veneault-Fourrey C."/>
            <person name="LaButti K."/>
            <person name="Lindquist E.A."/>
            <person name="Lipzen A."/>
            <person name="Lundell T."/>
            <person name="Morin E."/>
            <person name="Murat C."/>
            <person name="Riley R."/>
            <person name="Ohm R."/>
            <person name="Sun H."/>
            <person name="Tunlid A."/>
            <person name="Henrissat B."/>
            <person name="Grigoriev I.V."/>
            <person name="Hibbett D.S."/>
            <person name="Martin F."/>
        </authorList>
    </citation>
    <scope>NUCLEOTIDE SEQUENCE [LARGE SCALE GENOMIC DNA]</scope>
    <source>
        <strain evidence="3">MUT 4182</strain>
    </source>
</reference>
<keyword evidence="1" id="KW-0732">Signal</keyword>
<dbReference type="EMBL" id="KN822965">
    <property type="protein sequence ID" value="KIO31159.1"/>
    <property type="molecule type" value="Genomic_DNA"/>
</dbReference>
<dbReference type="AlphaFoldDB" id="A0A0C3QSV2"/>
<gene>
    <name evidence="2" type="ORF">M407DRAFT_138804</name>
</gene>
<name>A0A0C3QSV2_9AGAM</name>
<evidence type="ECO:0000313" key="3">
    <source>
        <dbReference type="Proteomes" id="UP000054248"/>
    </source>
</evidence>